<evidence type="ECO:0000256" key="5">
    <source>
        <dbReference type="ARBA" id="ARBA00022645"/>
    </source>
</evidence>
<evidence type="ECO:0000256" key="10">
    <source>
        <dbReference type="ARBA" id="ARBA00022833"/>
    </source>
</evidence>
<feature type="active site" description="Proton donor/acceptor" evidence="15">
    <location>
        <position position="379"/>
    </location>
</feature>
<evidence type="ECO:0000256" key="1">
    <source>
        <dbReference type="ARBA" id="ARBA00001947"/>
    </source>
</evidence>
<dbReference type="Pfam" id="PF00246">
    <property type="entry name" value="Peptidase_M14"/>
    <property type="match status" value="1"/>
</dbReference>
<reference evidence="18" key="1">
    <citation type="submission" date="2022-07" db="EMBL/GenBank/DDBJ databases">
        <authorList>
            <person name="Trinca V."/>
            <person name="Uliana J.V.C."/>
            <person name="Torres T.T."/>
            <person name="Ward R.J."/>
            <person name="Monesi N."/>
        </authorList>
    </citation>
    <scope>NUCLEOTIDE SEQUENCE</scope>
    <source>
        <strain evidence="18">HSMRA1968</strain>
        <tissue evidence="18">Whole embryos</tissue>
    </source>
</reference>
<dbReference type="GO" id="GO:0008270">
    <property type="term" value="F:zinc ion binding"/>
    <property type="evidence" value="ECO:0007669"/>
    <property type="project" value="InterPro"/>
</dbReference>
<evidence type="ECO:0000313" key="19">
    <source>
        <dbReference type="Proteomes" id="UP001151699"/>
    </source>
</evidence>
<evidence type="ECO:0000256" key="9">
    <source>
        <dbReference type="ARBA" id="ARBA00022801"/>
    </source>
</evidence>
<feature type="signal peptide" evidence="16">
    <location>
        <begin position="1"/>
        <end position="19"/>
    </location>
</feature>
<dbReference type="PANTHER" id="PTHR11705:SF156">
    <property type="entry name" value="RH39904P-RELATED"/>
    <property type="match status" value="1"/>
</dbReference>
<dbReference type="InterPro" id="IPR057246">
    <property type="entry name" value="CARBOXYPEPT_ZN_1"/>
</dbReference>
<evidence type="ECO:0000259" key="17">
    <source>
        <dbReference type="PROSITE" id="PS52035"/>
    </source>
</evidence>
<keyword evidence="5 18" id="KW-0121">Carboxypeptidase</keyword>
<dbReference type="PROSITE" id="PS52035">
    <property type="entry name" value="PEPTIDASE_M14"/>
    <property type="match status" value="1"/>
</dbReference>
<dbReference type="InterPro" id="IPR057247">
    <property type="entry name" value="CARBOXYPEPT_ZN_2"/>
</dbReference>
<organism evidence="18 19">
    <name type="scientific">Pseudolycoriella hygida</name>
    <dbReference type="NCBI Taxonomy" id="35572"/>
    <lineage>
        <taxon>Eukaryota</taxon>
        <taxon>Metazoa</taxon>
        <taxon>Ecdysozoa</taxon>
        <taxon>Arthropoda</taxon>
        <taxon>Hexapoda</taxon>
        <taxon>Insecta</taxon>
        <taxon>Pterygota</taxon>
        <taxon>Neoptera</taxon>
        <taxon>Endopterygota</taxon>
        <taxon>Diptera</taxon>
        <taxon>Nematocera</taxon>
        <taxon>Sciaroidea</taxon>
        <taxon>Sciaridae</taxon>
        <taxon>Pseudolycoriella</taxon>
    </lineage>
</organism>
<comment type="subcellular location">
    <subcellularLocation>
        <location evidence="2">Secreted</location>
    </subcellularLocation>
</comment>
<keyword evidence="11" id="KW-0482">Metalloprotease</keyword>
<keyword evidence="6" id="KW-0645">Protease</keyword>
<dbReference type="SUPFAM" id="SSF53187">
    <property type="entry name" value="Zn-dependent exopeptidases"/>
    <property type="match status" value="1"/>
</dbReference>
<keyword evidence="12" id="KW-1015">Disulfide bond</keyword>
<dbReference type="CDD" id="cd03860">
    <property type="entry name" value="M14_CP_A-B_like"/>
    <property type="match status" value="1"/>
</dbReference>
<dbReference type="GO" id="GO:0004181">
    <property type="term" value="F:metallocarboxypeptidase activity"/>
    <property type="evidence" value="ECO:0007669"/>
    <property type="project" value="InterPro"/>
</dbReference>
<name>A0A9Q0RUB6_9DIPT</name>
<sequence length="422" mass="47747">MTVTLKLFLCFQFVYSATGTITSGARYDNYRLYELHPSAERHIRLLKDVEENSDSFIFLQAATKVNASVAVVVAPHKFADFDSILSTEDITHRIVTHDVQSIIHEESLIQSRVSDKFEWKKYYKLETIYKWLDSVVKRYPNVTSSISAGESYQKRDIKGVKISYKNGNPGILIEGGIHAREWIAPAVATFLLNSLLTSDDPSIRNIAENFDWYIFPSVNPDGYVHSHTHNRLWRKTRKPYKNGSCFGADPNRNWGFHFGEAGVSKNPCSDIFSGPEAFSEIETESYSKYLTSLKDKIHTAISFHSYSQLLLVPYGHTSKKPENFDDLMEIGRKAIKALAKRYNTKYDVGNIYDTIYPASGASLEWIYGVLEIPLAFTYELRPSSHSSGGFELPTDQIIPTALETVDSIVALIGHAKTLGYYD</sequence>
<dbReference type="OrthoDB" id="3626597at2759"/>
<comment type="caution">
    <text evidence="18">The sequence shown here is derived from an EMBL/GenBank/DDBJ whole genome shotgun (WGS) entry which is preliminary data.</text>
</comment>
<dbReference type="GO" id="GO:0006508">
    <property type="term" value="P:proteolysis"/>
    <property type="evidence" value="ECO:0007669"/>
    <property type="project" value="UniProtKB-KW"/>
</dbReference>
<evidence type="ECO:0000256" key="15">
    <source>
        <dbReference type="PROSITE-ProRule" id="PRU01379"/>
    </source>
</evidence>
<dbReference type="InterPro" id="IPR003146">
    <property type="entry name" value="M14A_act_pep"/>
</dbReference>
<keyword evidence="4" id="KW-0964">Secreted</keyword>
<evidence type="ECO:0000313" key="18">
    <source>
        <dbReference type="EMBL" id="KAJ6634319.1"/>
    </source>
</evidence>
<dbReference type="Gene3D" id="3.30.70.340">
    <property type="entry name" value="Metallocarboxypeptidase-like"/>
    <property type="match status" value="1"/>
</dbReference>
<evidence type="ECO:0000256" key="11">
    <source>
        <dbReference type="ARBA" id="ARBA00023049"/>
    </source>
</evidence>
<dbReference type="InterPro" id="IPR000834">
    <property type="entry name" value="Peptidase_M14"/>
</dbReference>
<evidence type="ECO:0000256" key="8">
    <source>
        <dbReference type="ARBA" id="ARBA00022729"/>
    </source>
</evidence>
<dbReference type="InterPro" id="IPR036990">
    <property type="entry name" value="M14A-like_propep"/>
</dbReference>
<evidence type="ECO:0000256" key="14">
    <source>
        <dbReference type="ARBA" id="ARBA00069039"/>
    </source>
</evidence>
<dbReference type="AlphaFoldDB" id="A0A9Q0RUB6"/>
<evidence type="ECO:0000256" key="3">
    <source>
        <dbReference type="ARBA" id="ARBA00005988"/>
    </source>
</evidence>
<dbReference type="SUPFAM" id="SSF54897">
    <property type="entry name" value="Protease propeptides/inhibitors"/>
    <property type="match status" value="1"/>
</dbReference>
<protein>
    <recommendedName>
        <fullName evidence="14">Zinc carboxypeptidase A 1</fullName>
    </recommendedName>
</protein>
<evidence type="ECO:0000256" key="7">
    <source>
        <dbReference type="ARBA" id="ARBA00022723"/>
    </source>
</evidence>
<evidence type="ECO:0000256" key="2">
    <source>
        <dbReference type="ARBA" id="ARBA00004613"/>
    </source>
</evidence>
<evidence type="ECO:0000256" key="13">
    <source>
        <dbReference type="ARBA" id="ARBA00057299"/>
    </source>
</evidence>
<accession>A0A9Q0RUB6</accession>
<dbReference type="FunFam" id="3.30.70.340:FF:000002">
    <property type="entry name" value="Carboxypeptidase A"/>
    <property type="match status" value="1"/>
</dbReference>
<proteinExistence type="inferred from homology"/>
<dbReference type="EMBL" id="WJQU01000728">
    <property type="protein sequence ID" value="KAJ6634319.1"/>
    <property type="molecule type" value="Genomic_DNA"/>
</dbReference>
<evidence type="ECO:0000256" key="4">
    <source>
        <dbReference type="ARBA" id="ARBA00022525"/>
    </source>
</evidence>
<dbReference type="Pfam" id="PF02244">
    <property type="entry name" value="Propep_M14"/>
    <property type="match status" value="1"/>
</dbReference>
<evidence type="ECO:0000256" key="12">
    <source>
        <dbReference type="ARBA" id="ARBA00023157"/>
    </source>
</evidence>
<comment type="function">
    <text evidence="13">Involved in the digestion of the blood meal.</text>
</comment>
<feature type="chain" id="PRO_5040305004" description="Zinc carboxypeptidase A 1" evidence="16">
    <location>
        <begin position="20"/>
        <end position="422"/>
    </location>
</feature>
<dbReference type="FunFam" id="3.40.630.10:FF:000040">
    <property type="entry name" value="zinc carboxypeptidase"/>
    <property type="match status" value="1"/>
</dbReference>
<dbReference type="PANTHER" id="PTHR11705">
    <property type="entry name" value="PROTEASE FAMILY M14 CARBOXYPEPTIDASE A,B"/>
    <property type="match status" value="1"/>
</dbReference>
<keyword evidence="19" id="KW-1185">Reference proteome</keyword>
<comment type="cofactor">
    <cofactor evidence="1">
        <name>Zn(2+)</name>
        <dbReference type="ChEBI" id="CHEBI:29105"/>
    </cofactor>
</comment>
<keyword evidence="7" id="KW-0479">Metal-binding</keyword>
<dbReference type="PROSITE" id="PS00132">
    <property type="entry name" value="CARBOXYPEPT_ZN_1"/>
    <property type="match status" value="1"/>
</dbReference>
<evidence type="ECO:0000256" key="16">
    <source>
        <dbReference type="SAM" id="SignalP"/>
    </source>
</evidence>
<keyword evidence="10" id="KW-0862">Zinc</keyword>
<keyword evidence="9" id="KW-0378">Hydrolase</keyword>
<evidence type="ECO:0000256" key="6">
    <source>
        <dbReference type="ARBA" id="ARBA00022670"/>
    </source>
</evidence>
<feature type="domain" description="Peptidase M14" evidence="17">
    <location>
        <begin position="121"/>
        <end position="415"/>
    </location>
</feature>
<comment type="similarity">
    <text evidence="3 15">Belongs to the peptidase M14 family.</text>
</comment>
<dbReference type="SMART" id="SM00631">
    <property type="entry name" value="Zn_pept"/>
    <property type="match status" value="1"/>
</dbReference>
<dbReference type="Gene3D" id="3.40.630.10">
    <property type="entry name" value="Zn peptidases"/>
    <property type="match status" value="1"/>
</dbReference>
<dbReference type="PRINTS" id="PR00765">
    <property type="entry name" value="CRBOXYPTASEA"/>
</dbReference>
<dbReference type="Proteomes" id="UP001151699">
    <property type="component" value="Unassembled WGS sequence"/>
</dbReference>
<dbReference type="GO" id="GO:0005615">
    <property type="term" value="C:extracellular space"/>
    <property type="evidence" value="ECO:0007669"/>
    <property type="project" value="TreeGrafter"/>
</dbReference>
<gene>
    <name evidence="18" type="ORF">Bhyg_17932</name>
</gene>
<dbReference type="PROSITE" id="PS00133">
    <property type="entry name" value="CARBOXYPEPT_ZN_2"/>
    <property type="match status" value="1"/>
</dbReference>
<keyword evidence="8 16" id="KW-0732">Signal</keyword>